<protein>
    <submittedName>
        <fullName evidence="4">F-box domain-containing protein</fullName>
    </submittedName>
</protein>
<dbReference type="Proteomes" id="UP000636479">
    <property type="component" value="Unassembled WGS sequence"/>
</dbReference>
<evidence type="ECO:0000259" key="3">
    <source>
        <dbReference type="Pfam" id="PF20152"/>
    </source>
</evidence>
<keyword evidence="5" id="KW-1185">Reference proteome</keyword>
<dbReference type="PANTHER" id="PTHR40465:SF1">
    <property type="entry name" value="DUF6534 DOMAIN-CONTAINING PROTEIN"/>
    <property type="match status" value="1"/>
</dbReference>
<evidence type="ECO:0000313" key="4">
    <source>
        <dbReference type="EMBL" id="KAF7290280.1"/>
    </source>
</evidence>
<dbReference type="OrthoDB" id="3203775at2759"/>
<dbReference type="InterPro" id="IPR045339">
    <property type="entry name" value="DUF6534"/>
</dbReference>
<feature type="region of interest" description="Disordered" evidence="1">
    <location>
        <begin position="262"/>
        <end position="290"/>
    </location>
</feature>
<keyword evidence="2" id="KW-0812">Transmembrane</keyword>
<dbReference type="EMBL" id="JACAZF010000015">
    <property type="protein sequence ID" value="KAF7290280.1"/>
    <property type="molecule type" value="Genomic_DNA"/>
</dbReference>
<name>A0A8H6S127_9AGAR</name>
<feature type="transmembrane region" description="Helical" evidence="2">
    <location>
        <begin position="126"/>
        <end position="152"/>
    </location>
</feature>
<evidence type="ECO:0000313" key="5">
    <source>
        <dbReference type="Proteomes" id="UP000636479"/>
    </source>
</evidence>
<feature type="compositionally biased region" description="Basic and acidic residues" evidence="1">
    <location>
        <begin position="335"/>
        <end position="346"/>
    </location>
</feature>
<feature type="transmembrane region" description="Helical" evidence="2">
    <location>
        <begin position="93"/>
        <end position="114"/>
    </location>
</feature>
<dbReference type="PANTHER" id="PTHR40465">
    <property type="entry name" value="CHROMOSOME 1, WHOLE GENOME SHOTGUN SEQUENCE"/>
    <property type="match status" value="1"/>
</dbReference>
<feature type="transmembrane region" description="Helical" evidence="2">
    <location>
        <begin position="237"/>
        <end position="256"/>
    </location>
</feature>
<sequence>MASLSAVPASLQNIFGPVLVGTWLNAMVYTLEILLAYQFYSNHHLRSPGANTKFVRWLVAFQLLVDTAGAVGDSAYCYLLLVSHWGDLSYLTLNALPIDCLTTGLSGFIVQLYLIWRYSILSKNYIVCAILALGALTSIGGALGTAVLTITYREVSQRQKVVPMTMVWFITSVATDIGIAGALVLKLRSLGLKSTFKTTRSIIHRLTVSTIQTGSATAFVSTLVLILFAIFPNTAIALAPGFALGRLYGCTLLFNLTTRRMGESGNSTEKSDEFSGTRGGGGSGNPRPTRLDTFGGIHVHHIVQVDKDNDIRGLDSRRAKGSETPAEDMGDDVSMNDRKARMQEVI</sequence>
<dbReference type="Pfam" id="PF20152">
    <property type="entry name" value="DUF6534"/>
    <property type="match status" value="1"/>
</dbReference>
<evidence type="ECO:0000256" key="2">
    <source>
        <dbReference type="SAM" id="Phobius"/>
    </source>
</evidence>
<feature type="domain" description="DUF6534" evidence="3">
    <location>
        <begin position="172"/>
        <end position="260"/>
    </location>
</feature>
<keyword evidence="2" id="KW-0472">Membrane</keyword>
<feature type="transmembrane region" description="Helical" evidence="2">
    <location>
        <begin position="14"/>
        <end position="37"/>
    </location>
</feature>
<comment type="caution">
    <text evidence="4">The sequence shown here is derived from an EMBL/GenBank/DDBJ whole genome shotgun (WGS) entry which is preliminary data.</text>
</comment>
<feature type="region of interest" description="Disordered" evidence="1">
    <location>
        <begin position="314"/>
        <end position="346"/>
    </location>
</feature>
<reference evidence="4" key="1">
    <citation type="submission" date="2020-05" db="EMBL/GenBank/DDBJ databases">
        <title>Mycena genomes resolve the evolution of fungal bioluminescence.</title>
        <authorList>
            <person name="Tsai I.J."/>
        </authorList>
    </citation>
    <scope>NUCLEOTIDE SEQUENCE</scope>
    <source>
        <strain evidence="4">171206Taipei</strain>
    </source>
</reference>
<evidence type="ECO:0000256" key="1">
    <source>
        <dbReference type="SAM" id="MobiDB-lite"/>
    </source>
</evidence>
<feature type="transmembrane region" description="Helical" evidence="2">
    <location>
        <begin position="57"/>
        <end position="81"/>
    </location>
</feature>
<dbReference type="RefSeq" id="XP_037213858.1">
    <property type="nucleotide sequence ID" value="XM_037369862.1"/>
</dbReference>
<keyword evidence="2" id="KW-1133">Transmembrane helix</keyword>
<organism evidence="4 5">
    <name type="scientific">Mycena indigotica</name>
    <dbReference type="NCBI Taxonomy" id="2126181"/>
    <lineage>
        <taxon>Eukaryota</taxon>
        <taxon>Fungi</taxon>
        <taxon>Dikarya</taxon>
        <taxon>Basidiomycota</taxon>
        <taxon>Agaricomycotina</taxon>
        <taxon>Agaricomycetes</taxon>
        <taxon>Agaricomycetidae</taxon>
        <taxon>Agaricales</taxon>
        <taxon>Marasmiineae</taxon>
        <taxon>Mycenaceae</taxon>
        <taxon>Mycena</taxon>
    </lineage>
</organism>
<dbReference type="AlphaFoldDB" id="A0A8H6S127"/>
<feature type="transmembrane region" description="Helical" evidence="2">
    <location>
        <begin position="164"/>
        <end position="185"/>
    </location>
</feature>
<dbReference type="GeneID" id="59352378"/>
<proteinExistence type="predicted"/>
<accession>A0A8H6S127</accession>
<gene>
    <name evidence="4" type="ORF">MIND_01341900</name>
</gene>
<feature type="transmembrane region" description="Helical" evidence="2">
    <location>
        <begin position="206"/>
        <end position="231"/>
    </location>
</feature>